<keyword evidence="7" id="KW-0326">Glycosidase</keyword>
<dbReference type="GO" id="GO:0006986">
    <property type="term" value="P:response to unfolded protein"/>
    <property type="evidence" value="ECO:0007669"/>
    <property type="project" value="UniProtKB-KW"/>
</dbReference>
<dbReference type="InterPro" id="IPR044674">
    <property type="entry name" value="EDEM1/2/3"/>
</dbReference>
<dbReference type="Pfam" id="PF01532">
    <property type="entry name" value="Glyco_hydro_47"/>
    <property type="match status" value="1"/>
</dbReference>
<evidence type="ECO:0000313" key="8">
    <source>
        <dbReference type="Ensembl" id="ENSACDP00005020770.1"/>
    </source>
</evidence>
<evidence type="ECO:0000256" key="3">
    <source>
        <dbReference type="ARBA" id="ARBA00022824"/>
    </source>
</evidence>
<dbReference type="GO" id="GO:0005509">
    <property type="term" value="F:calcium ion binding"/>
    <property type="evidence" value="ECO:0007669"/>
    <property type="project" value="InterPro"/>
</dbReference>
<keyword evidence="3" id="KW-0256">Endoplasmic reticulum</keyword>
<keyword evidence="5" id="KW-0834">Unfolded protein response</keyword>
<keyword evidence="6" id="KW-0106">Calcium</keyword>
<keyword evidence="6" id="KW-0479">Metal-binding</keyword>
<name>A0A8B9EFC5_ANSCY</name>
<dbReference type="Ensembl" id="ENSACDT00005024850.1">
    <property type="protein sequence ID" value="ENSACDP00005020770.1"/>
    <property type="gene ID" value="ENSACDG00005014985.1"/>
</dbReference>
<reference evidence="8" key="1">
    <citation type="submission" date="2025-08" db="UniProtKB">
        <authorList>
            <consortium name="Ensembl"/>
        </authorList>
    </citation>
    <scope>IDENTIFICATION</scope>
</reference>
<protein>
    <recommendedName>
        <fullName evidence="7">alpha-1,2-Mannosidase</fullName>
        <ecNumber evidence="7">3.2.1.-</ecNumber>
    </recommendedName>
</protein>
<comment type="cofactor">
    <cofactor evidence="6">
        <name>Ca(2+)</name>
        <dbReference type="ChEBI" id="CHEBI:29108"/>
    </cofactor>
</comment>
<dbReference type="SUPFAM" id="SSF48225">
    <property type="entry name" value="Seven-hairpin glycosidases"/>
    <property type="match status" value="1"/>
</dbReference>
<keyword evidence="4" id="KW-0325">Glycoprotein</keyword>
<accession>A0A8B9EFC5</accession>
<reference evidence="8" key="2">
    <citation type="submission" date="2025-09" db="UniProtKB">
        <authorList>
            <consortium name="Ensembl"/>
        </authorList>
    </citation>
    <scope>IDENTIFICATION</scope>
</reference>
<dbReference type="InterPro" id="IPR012341">
    <property type="entry name" value="6hp_glycosidase-like_sf"/>
</dbReference>
<evidence type="ECO:0000256" key="5">
    <source>
        <dbReference type="ARBA" id="ARBA00023230"/>
    </source>
</evidence>
<dbReference type="Proteomes" id="UP000694521">
    <property type="component" value="Unplaced"/>
</dbReference>
<keyword evidence="9" id="KW-1185">Reference proteome</keyword>
<evidence type="ECO:0000256" key="2">
    <source>
        <dbReference type="ARBA" id="ARBA00007658"/>
    </source>
</evidence>
<evidence type="ECO:0000256" key="1">
    <source>
        <dbReference type="ARBA" id="ARBA00004240"/>
    </source>
</evidence>
<dbReference type="PANTHER" id="PTHR45679">
    <property type="entry name" value="ER DEGRADATION-ENHANCING ALPHA-MANNOSIDASE-LIKE PROTEIN 2"/>
    <property type="match status" value="1"/>
</dbReference>
<organism evidence="8 9">
    <name type="scientific">Anser cygnoides</name>
    <name type="common">Swan goose</name>
    <dbReference type="NCBI Taxonomy" id="8845"/>
    <lineage>
        <taxon>Eukaryota</taxon>
        <taxon>Metazoa</taxon>
        <taxon>Chordata</taxon>
        <taxon>Craniata</taxon>
        <taxon>Vertebrata</taxon>
        <taxon>Euteleostomi</taxon>
        <taxon>Archelosauria</taxon>
        <taxon>Archosauria</taxon>
        <taxon>Dinosauria</taxon>
        <taxon>Saurischia</taxon>
        <taxon>Theropoda</taxon>
        <taxon>Coelurosauria</taxon>
        <taxon>Aves</taxon>
        <taxon>Neognathae</taxon>
        <taxon>Galloanserae</taxon>
        <taxon>Anseriformes</taxon>
        <taxon>Anatidae</taxon>
        <taxon>Anserinae</taxon>
        <taxon>Anser</taxon>
    </lineage>
</organism>
<sequence length="467" mass="52820">ARLRDAARGMFAFGYDSYMRHAFPSDELDPLHCCGRGPDRDDPTNLNINDVLGNYSLTLIDALDTLAVMGNSSEFQKAVKLVIDTVSFDKDSTVQVFEATIRVLGSLLSAHIIITDTKQPFGDMTIKDYDNELLHMAHDLAVRLLPAFENTKTGIPYPRVNLKKGVPPNSNNETCTAGAGSLLVEFGILSRLLGDSTFEWVARRAVKALWSLRSNNTGLLGNVVNIQTGHWVGKQSGLGAGSDSFYEYLLKSYILFGEQEDLEMFNDAYRNIQNHLRRGREACNEGEGDPPLYVNVNMFTGQLMNTWIDSLQAFFPGLQATKNPFYLHVGMDILQSLEKYTKAKCGYATLHHVVEKTKEDRMESFFLSETCKYLYLLFDEDNPVHKSGNKYMFTTEGHIVSVDERFRNSLWQDILPGEEDRAEKVKPNELKAVNFSSNCNRVPDERRYLLPLKSNYMRQIDRMVGLI</sequence>
<evidence type="ECO:0000256" key="4">
    <source>
        <dbReference type="ARBA" id="ARBA00023180"/>
    </source>
</evidence>
<evidence type="ECO:0000256" key="6">
    <source>
        <dbReference type="PIRSR" id="PIRSR601382-2"/>
    </source>
</evidence>
<dbReference type="PRINTS" id="PR00747">
    <property type="entry name" value="GLYHDRLASE47"/>
</dbReference>
<dbReference type="GO" id="GO:0044322">
    <property type="term" value="C:endoplasmic reticulum quality control compartment"/>
    <property type="evidence" value="ECO:0007669"/>
    <property type="project" value="GOC"/>
</dbReference>
<evidence type="ECO:0000313" key="9">
    <source>
        <dbReference type="Proteomes" id="UP000694521"/>
    </source>
</evidence>
<proteinExistence type="inferred from homology"/>
<dbReference type="InterPro" id="IPR001382">
    <property type="entry name" value="Glyco_hydro_47"/>
</dbReference>
<dbReference type="GO" id="GO:0016020">
    <property type="term" value="C:membrane"/>
    <property type="evidence" value="ECO:0007669"/>
    <property type="project" value="InterPro"/>
</dbReference>
<comment type="similarity">
    <text evidence="2 7">Belongs to the glycosyl hydrolase 47 family.</text>
</comment>
<dbReference type="AlphaFoldDB" id="A0A8B9EFC5"/>
<feature type="binding site" evidence="6">
    <location>
        <position position="395"/>
    </location>
    <ligand>
        <name>Ca(2+)</name>
        <dbReference type="ChEBI" id="CHEBI:29108"/>
    </ligand>
</feature>
<dbReference type="PANTHER" id="PTHR45679:SF5">
    <property type="entry name" value="ER DEGRADATION-ENHANCING ALPHA-MANNOSIDASE-LIKE PROTEIN 1"/>
    <property type="match status" value="1"/>
</dbReference>
<dbReference type="GO" id="GO:0004571">
    <property type="term" value="F:mannosyl-oligosaccharide 1,2-alpha-mannosidase activity"/>
    <property type="evidence" value="ECO:0007669"/>
    <property type="project" value="InterPro"/>
</dbReference>
<evidence type="ECO:0000256" key="7">
    <source>
        <dbReference type="RuleBase" id="RU361193"/>
    </source>
</evidence>
<dbReference type="Gene3D" id="1.50.10.10">
    <property type="match status" value="2"/>
</dbReference>
<dbReference type="GO" id="GO:0005975">
    <property type="term" value="P:carbohydrate metabolic process"/>
    <property type="evidence" value="ECO:0007669"/>
    <property type="project" value="InterPro"/>
</dbReference>
<keyword evidence="7" id="KW-0378">Hydrolase</keyword>
<comment type="subcellular location">
    <subcellularLocation>
        <location evidence="1">Endoplasmic reticulum</location>
    </subcellularLocation>
</comment>
<dbReference type="GO" id="GO:1904380">
    <property type="term" value="P:endoplasmic reticulum mannose trimming"/>
    <property type="evidence" value="ECO:0007669"/>
    <property type="project" value="InterPro"/>
</dbReference>
<dbReference type="InterPro" id="IPR036026">
    <property type="entry name" value="Seven-hairpin_glycosidases"/>
</dbReference>
<dbReference type="EC" id="3.2.1.-" evidence="7"/>